<name>A0A094X328_9BACT</name>
<dbReference type="AlphaFoldDB" id="A0A094X328"/>
<reference evidence="1 2" key="1">
    <citation type="submission" date="2014-06" db="EMBL/GenBank/DDBJ databases">
        <title>Draft genome sequence of iron oxidizing acidophile Leptospirillum ferriphilum DSM14647.</title>
        <authorList>
            <person name="Cardenas J.P."/>
            <person name="Lazcano M."/>
            <person name="Ossandon F.J."/>
            <person name="Corbett M."/>
            <person name="Holmes D.S."/>
            <person name="Watkin E."/>
        </authorList>
    </citation>
    <scope>NUCLEOTIDE SEQUENCE [LARGE SCALE GENOMIC DNA]</scope>
    <source>
        <strain evidence="1 2">DSM 14647</strain>
    </source>
</reference>
<organism evidence="1 2">
    <name type="scientific">Leptospirillum ferriphilum</name>
    <dbReference type="NCBI Taxonomy" id="178606"/>
    <lineage>
        <taxon>Bacteria</taxon>
        <taxon>Pseudomonadati</taxon>
        <taxon>Nitrospirota</taxon>
        <taxon>Nitrospiria</taxon>
        <taxon>Nitrospirales</taxon>
        <taxon>Nitrospiraceae</taxon>
        <taxon>Leptospirillum</taxon>
    </lineage>
</organism>
<dbReference type="EMBL" id="JPGK01000010">
    <property type="protein sequence ID" value="KGA92964.1"/>
    <property type="molecule type" value="Genomic_DNA"/>
</dbReference>
<comment type="caution">
    <text evidence="1">The sequence shown here is derived from an EMBL/GenBank/DDBJ whole genome shotgun (WGS) entry which is preliminary data.</text>
</comment>
<gene>
    <name evidence="1" type="ORF">LptCag_1341</name>
</gene>
<evidence type="ECO:0000313" key="2">
    <source>
        <dbReference type="Proteomes" id="UP000029452"/>
    </source>
</evidence>
<accession>A0A094X328</accession>
<protein>
    <submittedName>
        <fullName evidence="1">Uncharacterized protein</fullName>
    </submittedName>
</protein>
<evidence type="ECO:0000313" key="1">
    <source>
        <dbReference type="EMBL" id="KGA92964.1"/>
    </source>
</evidence>
<sequence>MESALNGVLFVKNGRRDMIIGTPHVWDRESLPILKLM</sequence>
<dbReference type="PATRIC" id="fig|178606.4.peg.2370"/>
<proteinExistence type="predicted"/>
<dbReference type="Proteomes" id="UP000029452">
    <property type="component" value="Unassembled WGS sequence"/>
</dbReference>